<evidence type="ECO:0000313" key="1">
    <source>
        <dbReference type="EMBL" id="GAA1505226.1"/>
    </source>
</evidence>
<dbReference type="EMBL" id="BAAAPF010000374">
    <property type="protein sequence ID" value="GAA1505226.1"/>
    <property type="molecule type" value="Genomic_DNA"/>
</dbReference>
<sequence>MRVRAIWFLLGNGRRFRCRWSTGGSGRLSGGVRRREIIVARGSRDYRGTVPGSPAGMADAG</sequence>
<keyword evidence="2" id="KW-1185">Reference proteome</keyword>
<protein>
    <submittedName>
        <fullName evidence="1">Uncharacterized protein</fullName>
    </submittedName>
</protein>
<reference evidence="1 2" key="1">
    <citation type="journal article" date="2019" name="Int. J. Syst. Evol. Microbiol.">
        <title>The Global Catalogue of Microorganisms (GCM) 10K type strain sequencing project: providing services to taxonomists for standard genome sequencing and annotation.</title>
        <authorList>
            <consortium name="The Broad Institute Genomics Platform"/>
            <consortium name="The Broad Institute Genome Sequencing Center for Infectious Disease"/>
            <person name="Wu L."/>
            <person name="Ma J."/>
        </authorList>
    </citation>
    <scope>NUCLEOTIDE SEQUENCE [LARGE SCALE GENOMIC DNA]</scope>
    <source>
        <strain evidence="1 2">JCM 15481</strain>
    </source>
</reference>
<evidence type="ECO:0000313" key="2">
    <source>
        <dbReference type="Proteomes" id="UP001500443"/>
    </source>
</evidence>
<organism evidence="1 2">
    <name type="scientific">Streptomyces synnematoformans</name>
    <dbReference type="NCBI Taxonomy" id="415721"/>
    <lineage>
        <taxon>Bacteria</taxon>
        <taxon>Bacillati</taxon>
        <taxon>Actinomycetota</taxon>
        <taxon>Actinomycetes</taxon>
        <taxon>Kitasatosporales</taxon>
        <taxon>Streptomycetaceae</taxon>
        <taxon>Streptomyces</taxon>
    </lineage>
</organism>
<proteinExistence type="predicted"/>
<comment type="caution">
    <text evidence="1">The sequence shown here is derived from an EMBL/GenBank/DDBJ whole genome shotgun (WGS) entry which is preliminary data.</text>
</comment>
<accession>A0ABN1ZW71</accession>
<dbReference type="Proteomes" id="UP001500443">
    <property type="component" value="Unassembled WGS sequence"/>
</dbReference>
<name>A0ABN1ZW71_9ACTN</name>
<gene>
    <name evidence="1" type="ORF">GCM10009802_61630</name>
</gene>